<dbReference type="Proteomes" id="UP000230025">
    <property type="component" value="Unassembled WGS sequence"/>
</dbReference>
<proteinExistence type="predicted"/>
<dbReference type="AlphaFoldDB" id="A0A2M7GXJ5"/>
<evidence type="ECO:0000313" key="3">
    <source>
        <dbReference type="EMBL" id="PIW32522.1"/>
    </source>
</evidence>
<evidence type="ECO:0000313" key="4">
    <source>
        <dbReference type="Proteomes" id="UP000230025"/>
    </source>
</evidence>
<comment type="caution">
    <text evidence="3">The sequence shown here is derived from an EMBL/GenBank/DDBJ whole genome shotgun (WGS) entry which is preliminary data.</text>
</comment>
<organism evidence="3 4">
    <name type="scientific">bacterium (Candidatus Ratteibacteria) CG15_BIG_FIL_POST_REV_8_21_14_020_41_12</name>
    <dbReference type="NCBI Taxonomy" id="2014291"/>
    <lineage>
        <taxon>Bacteria</taxon>
        <taxon>Candidatus Ratteibacteria</taxon>
    </lineage>
</organism>
<accession>A0A2M7GXJ5</accession>
<evidence type="ECO:0000256" key="1">
    <source>
        <dbReference type="SAM" id="MobiDB-lite"/>
    </source>
</evidence>
<feature type="domain" description="DUF3786" evidence="2">
    <location>
        <begin position="93"/>
        <end position="226"/>
    </location>
</feature>
<dbReference type="InterPro" id="IPR024264">
    <property type="entry name" value="DUF3786"/>
</dbReference>
<feature type="region of interest" description="Disordered" evidence="1">
    <location>
        <begin position="66"/>
        <end position="85"/>
    </location>
</feature>
<sequence length="231" mass="26282">MDSALELAIKEFKGIDLKNISQRSGATLNKEGIKIDYLNQGYSIRLPEVEISYINFSEAIRPPHYNREGEAIRPPHYVDDDKGEAIRPPHYVDDDRKVSSREKIIILHYLNRSKGTLLSDKLIDFREIPGGNLYYSVFESRVHKPFLKFLGEKPSLLLEAGLSLKGTKTNFGDSSVRILAFPKVPIDFIIYQGNEEFLPTCKVLFDSSVYDYLTTEDIVFVCEDAVGKLTK</sequence>
<dbReference type="Pfam" id="PF12654">
    <property type="entry name" value="DUF3786"/>
    <property type="match status" value="1"/>
</dbReference>
<name>A0A2M7GXJ5_9BACT</name>
<dbReference type="EMBL" id="PFFY01000268">
    <property type="protein sequence ID" value="PIW32522.1"/>
    <property type="molecule type" value="Genomic_DNA"/>
</dbReference>
<evidence type="ECO:0000259" key="2">
    <source>
        <dbReference type="Pfam" id="PF12654"/>
    </source>
</evidence>
<protein>
    <recommendedName>
        <fullName evidence="2">DUF3786 domain-containing protein</fullName>
    </recommendedName>
</protein>
<reference evidence="4" key="1">
    <citation type="submission" date="2017-09" db="EMBL/GenBank/DDBJ databases">
        <title>Depth-based differentiation of microbial function through sediment-hosted aquifers and enrichment of novel symbionts in the deep terrestrial subsurface.</title>
        <authorList>
            <person name="Probst A.J."/>
            <person name="Ladd B."/>
            <person name="Jarett J.K."/>
            <person name="Geller-Mcgrath D.E."/>
            <person name="Sieber C.M.K."/>
            <person name="Emerson J.B."/>
            <person name="Anantharaman K."/>
            <person name="Thomas B.C."/>
            <person name="Malmstrom R."/>
            <person name="Stieglmeier M."/>
            <person name="Klingl A."/>
            <person name="Woyke T."/>
            <person name="Ryan C.M."/>
            <person name="Banfield J.F."/>
        </authorList>
    </citation>
    <scope>NUCLEOTIDE SEQUENCE [LARGE SCALE GENOMIC DNA]</scope>
</reference>
<gene>
    <name evidence="3" type="ORF">COW28_05840</name>
</gene>